<keyword evidence="1" id="KW-0479">Metal-binding</keyword>
<feature type="domain" description="SWIM-type" evidence="2">
    <location>
        <begin position="69"/>
        <end position="104"/>
    </location>
</feature>
<protein>
    <recommendedName>
        <fullName evidence="2">SWIM-type domain-containing protein</fullName>
    </recommendedName>
</protein>
<name>A0AA38MML5_9CUCU</name>
<gene>
    <name evidence="3" type="ORF">Zmor_006017</name>
</gene>
<organism evidence="3 4">
    <name type="scientific">Zophobas morio</name>
    <dbReference type="NCBI Taxonomy" id="2755281"/>
    <lineage>
        <taxon>Eukaryota</taxon>
        <taxon>Metazoa</taxon>
        <taxon>Ecdysozoa</taxon>
        <taxon>Arthropoda</taxon>
        <taxon>Hexapoda</taxon>
        <taxon>Insecta</taxon>
        <taxon>Pterygota</taxon>
        <taxon>Neoptera</taxon>
        <taxon>Endopterygota</taxon>
        <taxon>Coleoptera</taxon>
        <taxon>Polyphaga</taxon>
        <taxon>Cucujiformia</taxon>
        <taxon>Tenebrionidae</taxon>
        <taxon>Zophobas</taxon>
    </lineage>
</organism>
<dbReference type="Gene3D" id="3.90.320.10">
    <property type="match status" value="1"/>
</dbReference>
<dbReference type="EMBL" id="JALNTZ010000002">
    <property type="protein sequence ID" value="KAJ3661629.1"/>
    <property type="molecule type" value="Genomic_DNA"/>
</dbReference>
<evidence type="ECO:0000313" key="4">
    <source>
        <dbReference type="Proteomes" id="UP001168821"/>
    </source>
</evidence>
<dbReference type="InterPro" id="IPR011604">
    <property type="entry name" value="PDDEXK-like_dom_sf"/>
</dbReference>
<dbReference type="GO" id="GO:0008270">
    <property type="term" value="F:zinc ion binding"/>
    <property type="evidence" value="ECO:0007669"/>
    <property type="project" value="UniProtKB-KW"/>
</dbReference>
<dbReference type="InterPro" id="IPR011335">
    <property type="entry name" value="Restrct_endonuc-II-like"/>
</dbReference>
<evidence type="ECO:0000313" key="3">
    <source>
        <dbReference type="EMBL" id="KAJ3661629.1"/>
    </source>
</evidence>
<dbReference type="AlphaFoldDB" id="A0AA38MML5"/>
<dbReference type="PROSITE" id="PS50966">
    <property type="entry name" value="ZF_SWIM"/>
    <property type="match status" value="1"/>
</dbReference>
<sequence>MYLKLSTVFEFLNATSTSRCFLEGERVLEANHIIQCGLKKQDSDKYDIVAYCLQSSAIKKEPHELRGIFRVMNAKLAIESFQCSCKAGMSSCCKHVSATLLYCTRTALENLPVLATTDVKCLWKDRKPKTEANYLPKPLKETQCFKVKMTRPAEEFAEDVKIKIFTDITTACPHSTISKDLKGRRTVQTVTMDTCASNDACVPEDTKIIIENAKNSSFWENVTTTIYPLNSCCEKTLLEAFKDEAIKAACCKQGGTQWKLMRQHRITGTSCYSLSTYVKNEWDKKAKSFFQKKSVQTKEMLHGIEQEVCALEAYQQDNPQFIIKYIGLLICHKYPWLSYSPDGIIFEKNQPTKLLEIKCPYRG</sequence>
<dbReference type="SUPFAM" id="SSF52980">
    <property type="entry name" value="Restriction endonuclease-like"/>
    <property type="match status" value="1"/>
</dbReference>
<dbReference type="Proteomes" id="UP001168821">
    <property type="component" value="Unassembled WGS sequence"/>
</dbReference>
<keyword evidence="4" id="KW-1185">Reference proteome</keyword>
<dbReference type="PANTHER" id="PTHR46609">
    <property type="entry name" value="EXONUCLEASE, PHAGE-TYPE/RECB, C-TERMINAL DOMAIN-CONTAINING PROTEIN"/>
    <property type="match status" value="1"/>
</dbReference>
<reference evidence="3" key="1">
    <citation type="journal article" date="2023" name="G3 (Bethesda)">
        <title>Whole genome assemblies of Zophobas morio and Tenebrio molitor.</title>
        <authorList>
            <person name="Kaur S."/>
            <person name="Stinson S.A."/>
            <person name="diCenzo G.C."/>
        </authorList>
    </citation>
    <scope>NUCLEOTIDE SEQUENCE</scope>
    <source>
        <strain evidence="3">QUZm001</strain>
    </source>
</reference>
<dbReference type="InterPro" id="IPR051703">
    <property type="entry name" value="NF-kappa-B_Signaling_Reg"/>
</dbReference>
<dbReference type="InterPro" id="IPR007527">
    <property type="entry name" value="Znf_SWIM"/>
</dbReference>
<keyword evidence="1" id="KW-0863">Zinc-finger</keyword>
<proteinExistence type="predicted"/>
<comment type="caution">
    <text evidence="3">The sequence shown here is derived from an EMBL/GenBank/DDBJ whole genome shotgun (WGS) entry which is preliminary data.</text>
</comment>
<dbReference type="PANTHER" id="PTHR46609:SF8">
    <property type="entry name" value="YQAJ VIRAL RECOMBINASE DOMAIN-CONTAINING PROTEIN"/>
    <property type="match status" value="1"/>
</dbReference>
<dbReference type="Pfam" id="PF09588">
    <property type="entry name" value="YqaJ"/>
    <property type="match status" value="1"/>
</dbReference>
<dbReference type="InterPro" id="IPR019080">
    <property type="entry name" value="YqaJ_viral_recombinase"/>
</dbReference>
<accession>A0AA38MML5</accession>
<dbReference type="GO" id="GO:0006281">
    <property type="term" value="P:DNA repair"/>
    <property type="evidence" value="ECO:0007669"/>
    <property type="project" value="UniProtKB-ARBA"/>
</dbReference>
<evidence type="ECO:0000256" key="1">
    <source>
        <dbReference type="PROSITE-ProRule" id="PRU00325"/>
    </source>
</evidence>
<keyword evidence="1" id="KW-0862">Zinc</keyword>
<evidence type="ECO:0000259" key="2">
    <source>
        <dbReference type="PROSITE" id="PS50966"/>
    </source>
</evidence>